<dbReference type="RefSeq" id="WP_156648287.1">
    <property type="nucleotide sequence ID" value="NZ_AZFK01000038.1"/>
</dbReference>
<sequence>MISHKQLPFEVPAEHPEPNKTTRRALAEAEAKALGVIPDNSPAFTNAKDALEYLDKL</sequence>
<organism evidence="2 3">
    <name type="scientific">Limosilactobacillus ingluviei DSM 15946</name>
    <dbReference type="NCBI Taxonomy" id="1423760"/>
    <lineage>
        <taxon>Bacteria</taxon>
        <taxon>Bacillati</taxon>
        <taxon>Bacillota</taxon>
        <taxon>Bacilli</taxon>
        <taxon>Lactobacillales</taxon>
        <taxon>Lactobacillaceae</taxon>
        <taxon>Limosilactobacillus</taxon>
    </lineage>
</organism>
<feature type="compositionally biased region" description="Basic and acidic residues" evidence="1">
    <location>
        <begin position="12"/>
        <end position="21"/>
    </location>
</feature>
<name>A0A0R1UFD2_9LACO</name>
<comment type="caution">
    <text evidence="2">The sequence shown here is derived from an EMBL/GenBank/DDBJ whole genome shotgun (WGS) entry which is preliminary data.</text>
</comment>
<evidence type="ECO:0000313" key="2">
    <source>
        <dbReference type="EMBL" id="KRL89978.1"/>
    </source>
</evidence>
<dbReference type="Proteomes" id="UP000050816">
    <property type="component" value="Unassembled WGS sequence"/>
</dbReference>
<dbReference type="EMBL" id="AZFK01000038">
    <property type="protein sequence ID" value="KRL89978.1"/>
    <property type="molecule type" value="Genomic_DNA"/>
</dbReference>
<protein>
    <submittedName>
        <fullName evidence="2">Uncharacterized protein</fullName>
    </submittedName>
</protein>
<evidence type="ECO:0000256" key="1">
    <source>
        <dbReference type="SAM" id="MobiDB-lite"/>
    </source>
</evidence>
<gene>
    <name evidence="2" type="ORF">FC43_GL001426</name>
</gene>
<accession>A0A0R1UFD2</accession>
<feature type="region of interest" description="Disordered" evidence="1">
    <location>
        <begin position="1"/>
        <end position="21"/>
    </location>
</feature>
<evidence type="ECO:0000313" key="3">
    <source>
        <dbReference type="Proteomes" id="UP000050816"/>
    </source>
</evidence>
<proteinExistence type="predicted"/>
<dbReference type="PATRIC" id="fig|1423760.3.peg.1498"/>
<dbReference type="AlphaFoldDB" id="A0A0R1UFD2"/>
<reference evidence="2 3" key="1">
    <citation type="journal article" date="2015" name="Genome Announc.">
        <title>Expanding the biotechnology potential of lactobacilli through comparative genomics of 213 strains and associated genera.</title>
        <authorList>
            <person name="Sun Z."/>
            <person name="Harris H.M."/>
            <person name="McCann A."/>
            <person name="Guo C."/>
            <person name="Argimon S."/>
            <person name="Zhang W."/>
            <person name="Yang X."/>
            <person name="Jeffery I.B."/>
            <person name="Cooney J.C."/>
            <person name="Kagawa T.F."/>
            <person name="Liu W."/>
            <person name="Song Y."/>
            <person name="Salvetti E."/>
            <person name="Wrobel A."/>
            <person name="Rasinkangas P."/>
            <person name="Parkhill J."/>
            <person name="Rea M.C."/>
            <person name="O'Sullivan O."/>
            <person name="Ritari J."/>
            <person name="Douillard F.P."/>
            <person name="Paul Ross R."/>
            <person name="Yang R."/>
            <person name="Briner A.E."/>
            <person name="Felis G.E."/>
            <person name="de Vos W.M."/>
            <person name="Barrangou R."/>
            <person name="Klaenhammer T.R."/>
            <person name="Caufield P.W."/>
            <person name="Cui Y."/>
            <person name="Zhang H."/>
            <person name="O'Toole P.W."/>
        </authorList>
    </citation>
    <scope>NUCLEOTIDE SEQUENCE [LARGE SCALE GENOMIC DNA]</scope>
    <source>
        <strain evidence="2 3">DSM 15946</strain>
    </source>
</reference>